<dbReference type="PANTHER" id="PTHR39084">
    <property type="entry name" value="MEMBRANE PROTEIN-RELATED"/>
    <property type="match status" value="1"/>
</dbReference>
<feature type="transmembrane region" description="Helical" evidence="1">
    <location>
        <begin position="215"/>
        <end position="238"/>
    </location>
</feature>
<feature type="transmembrane region" description="Helical" evidence="1">
    <location>
        <begin position="244"/>
        <end position="265"/>
    </location>
</feature>
<dbReference type="AlphaFoldDB" id="A0A844B8G3"/>
<feature type="transmembrane region" description="Helical" evidence="1">
    <location>
        <begin position="24"/>
        <end position="44"/>
    </location>
</feature>
<evidence type="ECO:0000256" key="1">
    <source>
        <dbReference type="SAM" id="Phobius"/>
    </source>
</evidence>
<dbReference type="RefSeq" id="WP_153585044.1">
    <property type="nucleotide sequence ID" value="NZ_WJBU01000009.1"/>
</dbReference>
<keyword evidence="1" id="KW-1133">Transmembrane helix</keyword>
<dbReference type="PANTHER" id="PTHR39084:SF1">
    <property type="entry name" value="DUF4010 DOMAIN-CONTAINING PROTEIN"/>
    <property type="match status" value="1"/>
</dbReference>
<accession>A0A844B8G3</accession>
<feature type="transmembrane region" description="Helical" evidence="1">
    <location>
        <begin position="182"/>
        <end position="203"/>
    </location>
</feature>
<proteinExistence type="predicted"/>
<feature type="domain" description="DUF4010" evidence="2">
    <location>
        <begin position="29"/>
        <end position="239"/>
    </location>
</feature>
<keyword evidence="1" id="KW-0472">Membrane</keyword>
<keyword evidence="1" id="KW-0812">Transmembrane</keyword>
<feature type="transmembrane region" description="Helical" evidence="1">
    <location>
        <begin position="83"/>
        <end position="104"/>
    </location>
</feature>
<dbReference type="Pfam" id="PF13194">
    <property type="entry name" value="DUF4010"/>
    <property type="match status" value="1"/>
</dbReference>
<reference evidence="3 4" key="1">
    <citation type="submission" date="2019-11" db="EMBL/GenBank/DDBJ databases">
        <title>Caenimonas koreensis gen. nov., sp. nov., isolated from activated sludge.</title>
        <authorList>
            <person name="Seung H.R."/>
        </authorList>
    </citation>
    <scope>NUCLEOTIDE SEQUENCE [LARGE SCALE GENOMIC DNA]</scope>
    <source>
        <strain evidence="3 4">EMB320</strain>
    </source>
</reference>
<name>A0A844B8G3_9BURK</name>
<dbReference type="InterPro" id="IPR025105">
    <property type="entry name" value="DUF4010"/>
</dbReference>
<organism evidence="3 4">
    <name type="scientific">Caenimonas koreensis DSM 17982</name>
    <dbReference type="NCBI Taxonomy" id="1121255"/>
    <lineage>
        <taxon>Bacteria</taxon>
        <taxon>Pseudomonadati</taxon>
        <taxon>Pseudomonadota</taxon>
        <taxon>Betaproteobacteria</taxon>
        <taxon>Burkholderiales</taxon>
        <taxon>Comamonadaceae</taxon>
        <taxon>Caenimonas</taxon>
    </lineage>
</organism>
<feature type="transmembrane region" description="Helical" evidence="1">
    <location>
        <begin position="110"/>
        <end position="131"/>
    </location>
</feature>
<dbReference type="OrthoDB" id="9813718at2"/>
<gene>
    <name evidence="3" type="ORF">GHT07_10645</name>
</gene>
<sequence>MKGILPMLPDRGFGPYEALNPYRLWWAVVLIAGLSLCGHLAIRWTGPSRGIFWTGLLGGLASSTAATLALARRCRKDPAILRAASSGILAASAMMFLRMTALVLLLQPALWSSMGAAMVVGAATLLGASFLRLPSEAQSEATTPATDAGDVFDLSTALGFGLLLGVLALLTRAAQQWMGDAGLYALSLLSGLLDVDAILLTVMHMNGQGALPTQAATIAAGLAVVANMTMKTLLSWLIGGTALGWRVTFGFAAAMTAAALTAFMVSKA</sequence>
<evidence type="ECO:0000313" key="3">
    <source>
        <dbReference type="EMBL" id="MRD47736.1"/>
    </source>
</evidence>
<dbReference type="Proteomes" id="UP000487350">
    <property type="component" value="Unassembled WGS sequence"/>
</dbReference>
<dbReference type="EMBL" id="WJBU01000009">
    <property type="protein sequence ID" value="MRD47736.1"/>
    <property type="molecule type" value="Genomic_DNA"/>
</dbReference>
<comment type="caution">
    <text evidence="3">The sequence shown here is derived from an EMBL/GenBank/DDBJ whole genome shotgun (WGS) entry which is preliminary data.</text>
</comment>
<keyword evidence="4" id="KW-1185">Reference proteome</keyword>
<protein>
    <submittedName>
        <fullName evidence="3">DUF4010 domain-containing protein</fullName>
    </submittedName>
</protein>
<feature type="transmembrane region" description="Helical" evidence="1">
    <location>
        <begin position="151"/>
        <end position="170"/>
    </location>
</feature>
<evidence type="ECO:0000313" key="4">
    <source>
        <dbReference type="Proteomes" id="UP000487350"/>
    </source>
</evidence>
<evidence type="ECO:0000259" key="2">
    <source>
        <dbReference type="Pfam" id="PF13194"/>
    </source>
</evidence>
<feature type="transmembrane region" description="Helical" evidence="1">
    <location>
        <begin position="50"/>
        <end position="71"/>
    </location>
</feature>